<gene>
    <name evidence="9" type="ORF">G3O08_12470</name>
</gene>
<proteinExistence type="predicted"/>
<feature type="transmembrane region" description="Helical" evidence="7">
    <location>
        <begin position="21"/>
        <end position="39"/>
    </location>
</feature>
<dbReference type="EMBL" id="JAAGVY010000024">
    <property type="protein sequence ID" value="NEN24319.1"/>
    <property type="molecule type" value="Genomic_DNA"/>
</dbReference>
<keyword evidence="2 7" id="KW-0812">Transmembrane</keyword>
<evidence type="ECO:0000256" key="7">
    <source>
        <dbReference type="SAM" id="Phobius"/>
    </source>
</evidence>
<evidence type="ECO:0000256" key="5">
    <source>
        <dbReference type="ARBA" id="ARBA00023157"/>
    </source>
</evidence>
<feature type="transmembrane region" description="Helical" evidence="7">
    <location>
        <begin position="117"/>
        <end position="136"/>
    </location>
</feature>
<evidence type="ECO:0000256" key="4">
    <source>
        <dbReference type="ARBA" id="ARBA00023136"/>
    </source>
</evidence>
<evidence type="ECO:0000313" key="9">
    <source>
        <dbReference type="EMBL" id="NEN24319.1"/>
    </source>
</evidence>
<keyword evidence="3 7" id="KW-1133">Transmembrane helix</keyword>
<evidence type="ECO:0000259" key="8">
    <source>
        <dbReference type="SMART" id="SM00752"/>
    </source>
</evidence>
<protein>
    <submittedName>
        <fullName evidence="9">HTTM domain-containing protein</fullName>
    </submittedName>
</protein>
<dbReference type="Proteomes" id="UP000486602">
    <property type="component" value="Unassembled WGS sequence"/>
</dbReference>
<feature type="transmembrane region" description="Helical" evidence="7">
    <location>
        <begin position="238"/>
        <end position="271"/>
    </location>
</feature>
<dbReference type="Pfam" id="PF05090">
    <property type="entry name" value="HTTM"/>
    <property type="match status" value="1"/>
</dbReference>
<dbReference type="GO" id="GO:0012505">
    <property type="term" value="C:endomembrane system"/>
    <property type="evidence" value="ECO:0007669"/>
    <property type="project" value="UniProtKB-SubCell"/>
</dbReference>
<dbReference type="InterPro" id="IPR053934">
    <property type="entry name" value="HTTM_dom"/>
</dbReference>
<dbReference type="GO" id="GO:0019842">
    <property type="term" value="F:vitamin binding"/>
    <property type="evidence" value="ECO:0007669"/>
    <property type="project" value="TreeGrafter"/>
</dbReference>
<comment type="subcellular location">
    <subcellularLocation>
        <location evidence="1">Endomembrane system</location>
        <topology evidence="1">Multi-pass membrane protein</topology>
    </subcellularLocation>
</comment>
<feature type="transmembrane region" description="Helical" evidence="7">
    <location>
        <begin position="75"/>
        <end position="97"/>
    </location>
</feature>
<sequence length="451" mass="52265">MAIKNKLASISLFADKVESTAPLAVFRIVFGIMMFASIVRFWAKGWIYDLYIAPKYFFTYPYFEWVKPLGDPGMYIIFGLCGIFALAIAFGFFYRFAAAGFFLTFTYIELLDKTNYLNHYYFVSLAALLLIFIPANRRFSLDVRFGRVKAASLAPQIYRRIVMLQLGMVYFFAGLAKLNSDWLLHAQPLKIWLKAYGHWPVVGSLFDSNWLPYVFSWSGAIYDLTIPFFLLANRTRPFAYFAVIGFHMVTAMLFPIGMFPYIMIGATLIFFPPKFHDRLLSFLREKKSQLSAVLKSPPKVAYSFIVLFVVFQILFPFRHLLYPGEVSWHEQGYRFSWRVMLMEKAGTAFFHVKDEGSPRALAVNNRLFLTPTQEKMMATQPDMLVQYAHFLREYYEKEGMRNPEVTADVYVTLNGRQSKLFIDNTVDLSGESDTWKPKTWVLPFDDEISGI</sequence>
<feature type="transmembrane region" description="Helical" evidence="7">
    <location>
        <begin position="300"/>
        <end position="317"/>
    </location>
</feature>
<evidence type="ECO:0000256" key="3">
    <source>
        <dbReference type="ARBA" id="ARBA00022989"/>
    </source>
</evidence>
<keyword evidence="6" id="KW-0456">Lyase</keyword>
<dbReference type="SMART" id="SM00752">
    <property type="entry name" value="HTTM"/>
    <property type="match status" value="1"/>
</dbReference>
<evidence type="ECO:0000256" key="1">
    <source>
        <dbReference type="ARBA" id="ARBA00004127"/>
    </source>
</evidence>
<reference evidence="9 10" key="1">
    <citation type="submission" date="2020-02" db="EMBL/GenBank/DDBJ databases">
        <title>Out from the shadows clarifying the taxonomy of the family Cryomorphaceae and related taxa by utilizing the GTDB taxonomic framework.</title>
        <authorList>
            <person name="Bowman J.P."/>
        </authorList>
    </citation>
    <scope>NUCLEOTIDE SEQUENCE [LARGE SCALE GENOMIC DNA]</scope>
    <source>
        <strain evidence="9 10">QSSC 1-22</strain>
    </source>
</reference>
<keyword evidence="10" id="KW-1185">Reference proteome</keyword>
<feature type="domain" description="HTTM-like" evidence="8">
    <location>
        <begin position="15"/>
        <end position="275"/>
    </location>
</feature>
<dbReference type="InterPro" id="IPR011020">
    <property type="entry name" value="HTTM-like"/>
</dbReference>
<comment type="caution">
    <text evidence="9">The sequence shown here is derived from an EMBL/GenBank/DDBJ whole genome shotgun (WGS) entry which is preliminary data.</text>
</comment>
<accession>A0A7K3WRL4</accession>
<organism evidence="9 10">
    <name type="scientific">Cryomorpha ignava</name>
    <dbReference type="NCBI Taxonomy" id="101383"/>
    <lineage>
        <taxon>Bacteria</taxon>
        <taxon>Pseudomonadati</taxon>
        <taxon>Bacteroidota</taxon>
        <taxon>Flavobacteriia</taxon>
        <taxon>Flavobacteriales</taxon>
        <taxon>Cryomorphaceae</taxon>
        <taxon>Cryomorpha</taxon>
    </lineage>
</organism>
<dbReference type="PANTHER" id="PTHR12639">
    <property type="entry name" value="VITAMIN K-DEPENDENT GAMMA-CARBOXYLASE"/>
    <property type="match status" value="1"/>
</dbReference>
<keyword evidence="4 7" id="KW-0472">Membrane</keyword>
<evidence type="ECO:0000256" key="2">
    <source>
        <dbReference type="ARBA" id="ARBA00022692"/>
    </source>
</evidence>
<evidence type="ECO:0000313" key="10">
    <source>
        <dbReference type="Proteomes" id="UP000486602"/>
    </source>
</evidence>
<dbReference type="InterPro" id="IPR053935">
    <property type="entry name" value="VKGC_lumenal_dom"/>
</dbReference>
<dbReference type="InterPro" id="IPR007782">
    <property type="entry name" value="VKG_COase"/>
</dbReference>
<dbReference type="GO" id="GO:0008488">
    <property type="term" value="F:gamma-glutamyl carboxylase activity"/>
    <property type="evidence" value="ECO:0007669"/>
    <property type="project" value="InterPro"/>
</dbReference>
<feature type="transmembrane region" description="Helical" evidence="7">
    <location>
        <begin position="210"/>
        <end position="231"/>
    </location>
</feature>
<dbReference type="Pfam" id="PF22777">
    <property type="entry name" value="VKGC_lumenal_dom"/>
    <property type="match status" value="1"/>
</dbReference>
<name>A0A7K3WRL4_9FLAO</name>
<keyword evidence="5" id="KW-1015">Disulfide bond</keyword>
<dbReference type="AlphaFoldDB" id="A0A7K3WRL4"/>
<feature type="transmembrane region" description="Helical" evidence="7">
    <location>
        <begin position="157"/>
        <end position="176"/>
    </location>
</feature>
<dbReference type="PANTHER" id="PTHR12639:SF7">
    <property type="entry name" value="HTTM DOMAIN-CONTAINING PROTEIN"/>
    <property type="match status" value="1"/>
</dbReference>
<evidence type="ECO:0000256" key="6">
    <source>
        <dbReference type="ARBA" id="ARBA00023239"/>
    </source>
</evidence>